<dbReference type="RefSeq" id="WP_149074894.1">
    <property type="nucleotide sequence ID" value="NZ_CP043329.1"/>
</dbReference>
<protein>
    <submittedName>
        <fullName evidence="7">Phytoene desaturase</fullName>
    </submittedName>
</protein>
<dbReference type="PANTHER" id="PTHR43734">
    <property type="entry name" value="PHYTOENE DESATURASE"/>
    <property type="match status" value="1"/>
</dbReference>
<evidence type="ECO:0000256" key="2">
    <source>
        <dbReference type="ARBA" id="ARBA00006046"/>
    </source>
</evidence>
<keyword evidence="3 5" id="KW-0125">Carotenoid biosynthesis</keyword>
<dbReference type="Gene3D" id="3.50.50.60">
    <property type="entry name" value="FAD/NAD(P)-binding domain"/>
    <property type="match status" value="2"/>
</dbReference>
<name>A0A5C0VJN4_9SPHI</name>
<evidence type="ECO:0000256" key="5">
    <source>
        <dbReference type="RuleBase" id="RU362075"/>
    </source>
</evidence>
<comment type="pathway">
    <text evidence="1 5">Carotenoid biosynthesis.</text>
</comment>
<proteinExistence type="inferred from homology"/>
<dbReference type="InterPro" id="IPR054840">
    <property type="entry name" value="hydcarot_desat_CrtD"/>
</dbReference>
<dbReference type="NCBIfam" id="TIGR02734">
    <property type="entry name" value="crtI_fam"/>
    <property type="match status" value="1"/>
</dbReference>
<dbReference type="InterPro" id="IPR036188">
    <property type="entry name" value="FAD/NAD-bd_sf"/>
</dbReference>
<evidence type="ECO:0000259" key="6">
    <source>
        <dbReference type="Pfam" id="PF01593"/>
    </source>
</evidence>
<gene>
    <name evidence="7" type="primary">crtI</name>
    <name evidence="7" type="ORF">FYC62_10480</name>
</gene>
<feature type="domain" description="Amine oxidase" evidence="6">
    <location>
        <begin position="11"/>
        <end position="479"/>
    </location>
</feature>
<sequence>MSKAIVIGAGIAGIASAIRLALKGYQVDVYESNAYPGGKLSEFEQDGFRFDAGPSLFTMPQYVEELFKLAGELPQDYFQYEKLDEVCRYFWDDGTHLTAWADTEKFADEIAAKTTSKREELFAFLAKSKQIYEITNHVFLEKSLHKLATFLNIPTLKSILRLPQIDAFRTMAKANESFFSDKKMVQYANRYATYNGSNPYQAPATLNVIPHLEQHFGAYFPKNGMFDITLSLVRLAERLGIKFHYNSYVEQILVENKETKGIIIHAEKRFADVVVSNMDVYFTYKNLLKDAKQPQQILKQERSSSALIFYWGVKKQFKELGLHNIFFSDDYQKEFNTIFKEKGIDDDPTVYINITSKLKADDAPEGCENWFTMINVPNNIGQDWDTLIAKAKLNIIKKINKNLKVNLDELMVTEAILDPRTIESKSFSYQGSLYGTSSNNQFAAFLRHANFSSKIKNLYFTGGSVHPGGGIPLALLSAKIVGEMIPSTS</sequence>
<dbReference type="InterPro" id="IPR002937">
    <property type="entry name" value="Amino_oxidase"/>
</dbReference>
<dbReference type="PANTHER" id="PTHR43734:SF7">
    <property type="entry name" value="4,4'-DIAPONEUROSPORENE OXYGENASE"/>
    <property type="match status" value="1"/>
</dbReference>
<evidence type="ECO:0000313" key="8">
    <source>
        <dbReference type="Proteomes" id="UP000323653"/>
    </source>
</evidence>
<dbReference type="GO" id="GO:0016491">
    <property type="term" value="F:oxidoreductase activity"/>
    <property type="evidence" value="ECO:0007669"/>
    <property type="project" value="UniProtKB-KW"/>
</dbReference>
<dbReference type="EMBL" id="CP043329">
    <property type="protein sequence ID" value="QEK52032.1"/>
    <property type="molecule type" value="Genomic_DNA"/>
</dbReference>
<organism evidence="7 8">
    <name type="scientific">Pedobacter aquae</name>
    <dbReference type="NCBI Taxonomy" id="2605747"/>
    <lineage>
        <taxon>Bacteria</taxon>
        <taxon>Pseudomonadati</taxon>
        <taxon>Bacteroidota</taxon>
        <taxon>Sphingobacteriia</taxon>
        <taxon>Sphingobacteriales</taxon>
        <taxon>Sphingobacteriaceae</taxon>
        <taxon>Pedobacter</taxon>
    </lineage>
</organism>
<dbReference type="Proteomes" id="UP000323653">
    <property type="component" value="Chromosome"/>
</dbReference>
<accession>A0A5C0VJN4</accession>
<dbReference type="SUPFAM" id="SSF51905">
    <property type="entry name" value="FAD/NAD(P)-binding domain"/>
    <property type="match status" value="1"/>
</dbReference>
<comment type="similarity">
    <text evidence="2 5">Belongs to the carotenoid/retinoid oxidoreductase family.</text>
</comment>
<evidence type="ECO:0000256" key="4">
    <source>
        <dbReference type="ARBA" id="ARBA00023002"/>
    </source>
</evidence>
<evidence type="ECO:0000313" key="7">
    <source>
        <dbReference type="EMBL" id="QEK52032.1"/>
    </source>
</evidence>
<reference evidence="7 8" key="1">
    <citation type="submission" date="2019-08" db="EMBL/GenBank/DDBJ databases">
        <title>Pedobacter sp. nov., isolated from Han river, South Korea.</title>
        <authorList>
            <person name="Lee D.-H."/>
            <person name="Kim Y.-S."/>
            <person name="Hwang E.-M."/>
            <person name="Le Tran T.C."/>
            <person name="Cha C.-J."/>
        </authorList>
    </citation>
    <scope>NUCLEOTIDE SEQUENCE [LARGE SCALE GENOMIC DNA]</scope>
    <source>
        <strain evidence="7 8">CJ43</strain>
    </source>
</reference>
<evidence type="ECO:0000256" key="1">
    <source>
        <dbReference type="ARBA" id="ARBA00004829"/>
    </source>
</evidence>
<dbReference type="KEGG" id="pej:FYC62_10480"/>
<dbReference type="GO" id="GO:0016117">
    <property type="term" value="P:carotenoid biosynthetic process"/>
    <property type="evidence" value="ECO:0007669"/>
    <property type="project" value="UniProtKB-KW"/>
</dbReference>
<keyword evidence="8" id="KW-1185">Reference proteome</keyword>
<dbReference type="NCBIfam" id="NF042421">
    <property type="entry name" value="hydcarot_desat_CrtD"/>
    <property type="match status" value="1"/>
</dbReference>
<evidence type="ECO:0000256" key="3">
    <source>
        <dbReference type="ARBA" id="ARBA00022746"/>
    </source>
</evidence>
<dbReference type="AlphaFoldDB" id="A0A5C0VJN4"/>
<dbReference type="Pfam" id="PF01593">
    <property type="entry name" value="Amino_oxidase"/>
    <property type="match status" value="1"/>
</dbReference>
<keyword evidence="4 5" id="KW-0560">Oxidoreductase</keyword>
<dbReference type="InterPro" id="IPR014105">
    <property type="entry name" value="Carotenoid/retinoid_OxRdtase"/>
</dbReference>